<keyword evidence="1" id="KW-0547">Nucleotide-binding</keyword>
<organism evidence="3 4">
    <name type="scientific">Heliophilum fasciatum</name>
    <dbReference type="NCBI Taxonomy" id="35700"/>
    <lineage>
        <taxon>Bacteria</taxon>
        <taxon>Bacillati</taxon>
        <taxon>Bacillota</taxon>
        <taxon>Clostridia</taxon>
        <taxon>Eubacteriales</taxon>
        <taxon>Heliobacteriaceae</taxon>
        <taxon>Heliophilum</taxon>
    </lineage>
</organism>
<dbReference type="Gene3D" id="3.30.470.20">
    <property type="entry name" value="ATP-grasp fold, B domain"/>
    <property type="match status" value="1"/>
</dbReference>
<dbReference type="PROSITE" id="PS50975">
    <property type="entry name" value="ATP_GRASP"/>
    <property type="match status" value="1"/>
</dbReference>
<sequence length="355" mass="39998">MKDITVLSTACGAIFMPGFFRCLKGNGERNIRIIGCDITDSPFMNAIVDKYYQVSHYTDEAYVDNLLKVCRLEKVDILFPHLSMELDIVRVRLVDFERIGVKVAVSANESLSIANNKYLLYEIMKKNNIKAPKHYLVDSKKSLVDAATKLGYPEKSVCIKIAKSSGSRGVRILSAHKSKADIFLNDKPNSLYITLDEMCEIVDEFFRVPEMFAMEFLPGCEYTVDLLSDRGKVLYIAGRHNTVSSMSIAQESIVEEREDAFELCRKIVDILKLDGNIGFDFMLDENDNPVLTDLNPRITATIVLYAAAGINLPYLRVKQLLGEELPKNVKARCGVRLARKYNDLLIDESGVLVEI</sequence>
<dbReference type="Gene3D" id="3.40.50.20">
    <property type="match status" value="1"/>
</dbReference>
<accession>A0A4R2RXN8</accession>
<evidence type="ECO:0000313" key="4">
    <source>
        <dbReference type="Proteomes" id="UP000294813"/>
    </source>
</evidence>
<dbReference type="InterPro" id="IPR048764">
    <property type="entry name" value="PylC_N"/>
</dbReference>
<gene>
    <name evidence="3" type="ORF">EDD73_104161</name>
</gene>
<keyword evidence="4" id="KW-1185">Reference proteome</keyword>
<comment type="caution">
    <text evidence="3">The sequence shown here is derived from an EMBL/GenBank/DDBJ whole genome shotgun (WGS) entry which is preliminary data.</text>
</comment>
<dbReference type="GO" id="GO:0046872">
    <property type="term" value="F:metal ion binding"/>
    <property type="evidence" value="ECO:0007669"/>
    <property type="project" value="InterPro"/>
</dbReference>
<reference evidence="3 4" key="1">
    <citation type="submission" date="2019-03" db="EMBL/GenBank/DDBJ databases">
        <title>Genomic Encyclopedia of Type Strains, Phase IV (KMG-IV): sequencing the most valuable type-strain genomes for metagenomic binning, comparative biology and taxonomic classification.</title>
        <authorList>
            <person name="Goeker M."/>
        </authorList>
    </citation>
    <scope>NUCLEOTIDE SEQUENCE [LARGE SCALE GENOMIC DNA]</scope>
    <source>
        <strain evidence="3 4">DSM 11170</strain>
    </source>
</reference>
<dbReference type="InterPro" id="IPR011761">
    <property type="entry name" value="ATP-grasp"/>
</dbReference>
<evidence type="ECO:0000256" key="1">
    <source>
        <dbReference type="PROSITE-ProRule" id="PRU00409"/>
    </source>
</evidence>
<name>A0A4R2RXN8_9FIRM</name>
<feature type="domain" description="ATP-grasp" evidence="2">
    <location>
        <begin position="121"/>
        <end position="321"/>
    </location>
</feature>
<dbReference type="GO" id="GO:0005524">
    <property type="term" value="F:ATP binding"/>
    <property type="evidence" value="ECO:0007669"/>
    <property type="project" value="UniProtKB-UniRule"/>
</dbReference>
<evidence type="ECO:0000259" key="2">
    <source>
        <dbReference type="PROSITE" id="PS50975"/>
    </source>
</evidence>
<dbReference type="Pfam" id="PF15632">
    <property type="entry name" value="ATPgrasp_Ter"/>
    <property type="match status" value="1"/>
</dbReference>
<keyword evidence="1" id="KW-0067">ATP-binding</keyword>
<dbReference type="OrthoDB" id="9803907at2"/>
<dbReference type="SUPFAM" id="SSF56059">
    <property type="entry name" value="Glutathione synthetase ATP-binding domain-like"/>
    <property type="match status" value="1"/>
</dbReference>
<protein>
    <submittedName>
        <fullName evidence="3">ATP-grasp domain-containing protein</fullName>
    </submittedName>
</protein>
<proteinExistence type="predicted"/>
<evidence type="ECO:0000313" key="3">
    <source>
        <dbReference type="EMBL" id="TCP68258.1"/>
    </source>
</evidence>
<dbReference type="AlphaFoldDB" id="A0A4R2RXN8"/>
<dbReference type="Pfam" id="PF21360">
    <property type="entry name" value="PylC-like_N"/>
    <property type="match status" value="1"/>
</dbReference>
<dbReference type="EMBL" id="SLXT01000004">
    <property type="protein sequence ID" value="TCP68258.1"/>
    <property type="molecule type" value="Genomic_DNA"/>
</dbReference>
<dbReference type="RefSeq" id="WP_131918309.1">
    <property type="nucleotide sequence ID" value="NZ_JAOQNU010000004.1"/>
</dbReference>
<dbReference type="Proteomes" id="UP000294813">
    <property type="component" value="Unassembled WGS sequence"/>
</dbReference>